<dbReference type="PANTHER" id="PTHR32179">
    <property type="entry name" value="NICOTINATE-NUCLEOTIDE PYROPHOSPHORYLASE [CARBOXYLATING]"/>
    <property type="match status" value="1"/>
</dbReference>
<dbReference type="InterPro" id="IPR002638">
    <property type="entry name" value="Quinolinate_PRibosylTrfase_C"/>
</dbReference>
<evidence type="ECO:0000313" key="14">
    <source>
        <dbReference type="Proteomes" id="UP001164693"/>
    </source>
</evidence>
<evidence type="ECO:0000256" key="9">
    <source>
        <dbReference type="ARBA" id="ARBA00047445"/>
    </source>
</evidence>
<accession>A0ABY7JUC5</accession>
<dbReference type="Gene3D" id="3.20.20.70">
    <property type="entry name" value="Aldolase class I"/>
    <property type="match status" value="1"/>
</dbReference>
<sequence length="290" mass="29989">MTDELAPGLPRHLVAEVVARALEEDLGAAGDVTTSATIAATALAAADLVPRQEGVVAGLPVAAYVFETVGQGRLRVEFGAADGARVSAGEVLATVRGPVRDLLTAERTALNLLGHLSGIATLTRRWVDAVDGTGAQIRDTRKTLPGLRALEKYAVRCGGGVNHRMSLSDAALVKDNHVAAAGGVVAAFDLVRAAYPDLPLEIEVDTVAQAREVIEAGAQLVLLDNMSPADMRTVVALARGRARLEASGGLQLDNARAVAETGVDYLSVGALTHSAPQLDIGLDITAIETD</sequence>
<dbReference type="SUPFAM" id="SSF54675">
    <property type="entry name" value="Nicotinate/Quinolinate PRTase N-terminal domain-like"/>
    <property type="match status" value="1"/>
</dbReference>
<keyword evidence="7 10" id="KW-0808">Transferase</keyword>
<dbReference type="CDD" id="cd01572">
    <property type="entry name" value="QPRTase"/>
    <property type="match status" value="1"/>
</dbReference>
<evidence type="ECO:0000256" key="2">
    <source>
        <dbReference type="ARBA" id="ARBA00004893"/>
    </source>
</evidence>
<dbReference type="RefSeq" id="WP_269442158.1">
    <property type="nucleotide sequence ID" value="NZ_CP097463.1"/>
</dbReference>
<evidence type="ECO:0000259" key="12">
    <source>
        <dbReference type="Pfam" id="PF02749"/>
    </source>
</evidence>
<keyword evidence="6 10" id="KW-0328">Glycosyltransferase</keyword>
<evidence type="ECO:0000256" key="4">
    <source>
        <dbReference type="ARBA" id="ARBA00011944"/>
    </source>
</evidence>
<dbReference type="Proteomes" id="UP001164693">
    <property type="component" value="Chromosome"/>
</dbReference>
<dbReference type="InterPro" id="IPR027277">
    <property type="entry name" value="NadC/ModD"/>
</dbReference>
<dbReference type="InterPro" id="IPR022412">
    <property type="entry name" value="Quinolinate_PRibosylTrfase_N"/>
</dbReference>
<keyword evidence="14" id="KW-1185">Reference proteome</keyword>
<dbReference type="Pfam" id="PF01729">
    <property type="entry name" value="QRPTase_C"/>
    <property type="match status" value="1"/>
</dbReference>
<keyword evidence="5" id="KW-0662">Pyridine nucleotide biosynthesis</keyword>
<reference evidence="13" key="1">
    <citation type="submission" date="2022-05" db="EMBL/GenBank/DDBJ databases">
        <title>Jatrophihabitans sp. SB3-54 whole genome sequence.</title>
        <authorList>
            <person name="Suh M.K."/>
            <person name="Eom M.K."/>
            <person name="Kim J.S."/>
            <person name="Kim H.S."/>
            <person name="Do H.E."/>
            <person name="Shin Y.K."/>
            <person name="Lee J.-S."/>
        </authorList>
    </citation>
    <scope>NUCLEOTIDE SEQUENCE</scope>
    <source>
        <strain evidence="13">SB3-54</strain>
    </source>
</reference>
<dbReference type="EMBL" id="CP097463">
    <property type="protein sequence ID" value="WAX55640.1"/>
    <property type="molecule type" value="Genomic_DNA"/>
</dbReference>
<dbReference type="Gene3D" id="3.90.1170.20">
    <property type="entry name" value="Quinolinate phosphoribosyl transferase, N-terminal domain"/>
    <property type="match status" value="1"/>
</dbReference>
<feature type="domain" description="Quinolinate phosphoribosyl transferase N-terminal" evidence="12">
    <location>
        <begin position="31"/>
        <end position="117"/>
    </location>
</feature>
<dbReference type="SUPFAM" id="SSF51690">
    <property type="entry name" value="Nicotinate/Quinolinate PRTase C-terminal domain-like"/>
    <property type="match status" value="1"/>
</dbReference>
<organism evidence="13 14">
    <name type="scientific">Jatrophihabitans cynanchi</name>
    <dbReference type="NCBI Taxonomy" id="2944128"/>
    <lineage>
        <taxon>Bacteria</taxon>
        <taxon>Bacillati</taxon>
        <taxon>Actinomycetota</taxon>
        <taxon>Actinomycetes</taxon>
        <taxon>Jatrophihabitantales</taxon>
        <taxon>Jatrophihabitantaceae</taxon>
        <taxon>Jatrophihabitans</taxon>
    </lineage>
</organism>
<comment type="catalytic activity">
    <reaction evidence="9">
        <text>nicotinate beta-D-ribonucleotide + CO2 + diphosphate = quinolinate + 5-phospho-alpha-D-ribose 1-diphosphate + 2 H(+)</text>
        <dbReference type="Rhea" id="RHEA:12733"/>
        <dbReference type="ChEBI" id="CHEBI:15378"/>
        <dbReference type="ChEBI" id="CHEBI:16526"/>
        <dbReference type="ChEBI" id="CHEBI:29959"/>
        <dbReference type="ChEBI" id="CHEBI:33019"/>
        <dbReference type="ChEBI" id="CHEBI:57502"/>
        <dbReference type="ChEBI" id="CHEBI:58017"/>
        <dbReference type="EC" id="2.4.2.19"/>
    </reaction>
</comment>
<dbReference type="Pfam" id="PF02749">
    <property type="entry name" value="QRPTase_N"/>
    <property type="match status" value="1"/>
</dbReference>
<evidence type="ECO:0000259" key="11">
    <source>
        <dbReference type="Pfam" id="PF01729"/>
    </source>
</evidence>
<dbReference type="PANTHER" id="PTHR32179:SF3">
    <property type="entry name" value="NICOTINATE-NUCLEOTIDE PYROPHOSPHORYLASE [CARBOXYLATING]"/>
    <property type="match status" value="1"/>
</dbReference>
<evidence type="ECO:0000256" key="5">
    <source>
        <dbReference type="ARBA" id="ARBA00022642"/>
    </source>
</evidence>
<evidence type="ECO:0000256" key="3">
    <source>
        <dbReference type="ARBA" id="ARBA00009400"/>
    </source>
</evidence>
<proteinExistence type="inferred from homology"/>
<evidence type="ECO:0000313" key="13">
    <source>
        <dbReference type="EMBL" id="WAX55640.1"/>
    </source>
</evidence>
<comment type="function">
    <text evidence="1">Involved in the catabolism of quinolinic acid (QA).</text>
</comment>
<dbReference type="InterPro" id="IPR004393">
    <property type="entry name" value="NadC"/>
</dbReference>
<evidence type="ECO:0000256" key="6">
    <source>
        <dbReference type="ARBA" id="ARBA00022676"/>
    </source>
</evidence>
<dbReference type="NCBIfam" id="TIGR00078">
    <property type="entry name" value="nadC"/>
    <property type="match status" value="1"/>
</dbReference>
<protein>
    <recommendedName>
        <fullName evidence="4">nicotinate-nucleotide diphosphorylase (carboxylating)</fullName>
        <ecNumber evidence="4">2.4.2.19</ecNumber>
    </recommendedName>
    <alternativeName>
        <fullName evidence="8">Quinolinate phosphoribosyltransferase [decarboxylating]</fullName>
    </alternativeName>
</protein>
<comment type="similarity">
    <text evidence="3 10">Belongs to the NadC/ModD family.</text>
</comment>
<feature type="domain" description="Quinolinate phosphoribosyl transferase C-terminal" evidence="11">
    <location>
        <begin position="119"/>
        <end position="283"/>
    </location>
</feature>
<dbReference type="EC" id="2.4.2.19" evidence="4"/>
<evidence type="ECO:0000256" key="10">
    <source>
        <dbReference type="PIRNR" id="PIRNR006250"/>
    </source>
</evidence>
<evidence type="ECO:0000256" key="7">
    <source>
        <dbReference type="ARBA" id="ARBA00022679"/>
    </source>
</evidence>
<gene>
    <name evidence="13" type="primary">nadC</name>
    <name evidence="13" type="ORF">M6B22_13945</name>
</gene>
<name>A0ABY7JUC5_9ACTN</name>
<dbReference type="GO" id="GO:0004514">
    <property type="term" value="F:nicotinate-nucleotide diphosphorylase (carboxylating) activity"/>
    <property type="evidence" value="ECO:0007669"/>
    <property type="project" value="UniProtKB-EC"/>
</dbReference>
<dbReference type="InterPro" id="IPR037128">
    <property type="entry name" value="Quinolinate_PRibosylTase_N_sf"/>
</dbReference>
<dbReference type="InterPro" id="IPR036068">
    <property type="entry name" value="Nicotinate_pribotase-like_C"/>
</dbReference>
<evidence type="ECO:0000256" key="8">
    <source>
        <dbReference type="ARBA" id="ARBA00033102"/>
    </source>
</evidence>
<dbReference type="InterPro" id="IPR013785">
    <property type="entry name" value="Aldolase_TIM"/>
</dbReference>
<dbReference type="PIRSF" id="PIRSF006250">
    <property type="entry name" value="NadC_ModD"/>
    <property type="match status" value="1"/>
</dbReference>
<comment type="pathway">
    <text evidence="2">Cofactor biosynthesis; NAD(+) biosynthesis; nicotinate D-ribonucleotide from quinolinate: step 1/1.</text>
</comment>
<evidence type="ECO:0000256" key="1">
    <source>
        <dbReference type="ARBA" id="ARBA00003237"/>
    </source>
</evidence>